<keyword evidence="2" id="KW-1185">Reference proteome</keyword>
<dbReference type="AlphaFoldDB" id="A0AAD5LZ49"/>
<accession>A0AAD5LZ49</accession>
<evidence type="ECO:0000313" key="1">
    <source>
        <dbReference type="EMBL" id="KAJ1347013.1"/>
    </source>
</evidence>
<comment type="caution">
    <text evidence="1">The sequence shown here is derived from an EMBL/GenBank/DDBJ whole genome shotgun (WGS) entry which is preliminary data.</text>
</comment>
<proteinExistence type="predicted"/>
<reference evidence="1" key="1">
    <citation type="submission" date="2021-06" db="EMBL/GenBank/DDBJ databases">
        <title>Parelaphostrongylus tenuis whole genome reference sequence.</title>
        <authorList>
            <person name="Garwood T.J."/>
            <person name="Larsen P.A."/>
            <person name="Fountain-Jones N.M."/>
            <person name="Garbe J.R."/>
            <person name="Macchietto M.G."/>
            <person name="Kania S.A."/>
            <person name="Gerhold R.W."/>
            <person name="Richards J.E."/>
            <person name="Wolf T.M."/>
        </authorList>
    </citation>
    <scope>NUCLEOTIDE SEQUENCE</scope>
    <source>
        <strain evidence="1">MNPRO001-30</strain>
        <tissue evidence="1">Meninges</tissue>
    </source>
</reference>
<protein>
    <submittedName>
        <fullName evidence="1">Uncharacterized protein</fullName>
    </submittedName>
</protein>
<name>A0AAD5LZ49_PARTN</name>
<dbReference type="Proteomes" id="UP001196413">
    <property type="component" value="Unassembled WGS sequence"/>
</dbReference>
<dbReference type="EMBL" id="JAHQIW010000256">
    <property type="protein sequence ID" value="KAJ1347013.1"/>
    <property type="molecule type" value="Genomic_DNA"/>
</dbReference>
<evidence type="ECO:0000313" key="2">
    <source>
        <dbReference type="Proteomes" id="UP001196413"/>
    </source>
</evidence>
<sequence>MFLDRLRNASPNNAYVMELFDVSALYTDVSNNSSLQTTHELLIHQGTPNMYCTWIQQLLVIIQTARRMRGVARTKNK</sequence>
<organism evidence="1 2">
    <name type="scientific">Parelaphostrongylus tenuis</name>
    <name type="common">Meningeal worm</name>
    <dbReference type="NCBI Taxonomy" id="148309"/>
    <lineage>
        <taxon>Eukaryota</taxon>
        <taxon>Metazoa</taxon>
        <taxon>Ecdysozoa</taxon>
        <taxon>Nematoda</taxon>
        <taxon>Chromadorea</taxon>
        <taxon>Rhabditida</taxon>
        <taxon>Rhabditina</taxon>
        <taxon>Rhabditomorpha</taxon>
        <taxon>Strongyloidea</taxon>
        <taxon>Metastrongylidae</taxon>
        <taxon>Parelaphostrongylus</taxon>
    </lineage>
</organism>
<gene>
    <name evidence="1" type="ORF">KIN20_001950</name>
</gene>